<accession>A0A0L8BXX6</accession>
<dbReference type="PANTHER" id="PTHR46018:SF2">
    <property type="entry name" value="ZINC PHOSPHODIESTERASE ELAC PROTEIN 1"/>
    <property type="match status" value="1"/>
</dbReference>
<dbReference type="Pfam" id="PF12706">
    <property type="entry name" value="Lactamase_B_2"/>
    <property type="match status" value="1"/>
</dbReference>
<dbReference type="RefSeq" id="WP_053249120.1">
    <property type="nucleotide sequence ID" value="NZ_LGAP01000005.1"/>
</dbReference>
<dbReference type="Gene3D" id="3.60.15.10">
    <property type="entry name" value="Ribonuclease Z/Hydroxyacylglutathione hydrolase-like"/>
    <property type="match status" value="1"/>
</dbReference>
<dbReference type="SMART" id="SM00849">
    <property type="entry name" value="Lactamase_B"/>
    <property type="match status" value="1"/>
</dbReference>
<organism evidence="2 3">
    <name type="scientific">Ensifer adhaerens</name>
    <name type="common">Sinorhizobium morelense</name>
    <dbReference type="NCBI Taxonomy" id="106592"/>
    <lineage>
        <taxon>Bacteria</taxon>
        <taxon>Pseudomonadati</taxon>
        <taxon>Pseudomonadota</taxon>
        <taxon>Alphaproteobacteria</taxon>
        <taxon>Hyphomicrobiales</taxon>
        <taxon>Rhizobiaceae</taxon>
        <taxon>Sinorhizobium/Ensifer group</taxon>
        <taxon>Ensifer</taxon>
    </lineage>
</organism>
<comment type="caution">
    <text evidence="2">The sequence shown here is derived from an EMBL/GenBank/DDBJ whole genome shotgun (WGS) entry which is preliminary data.</text>
</comment>
<dbReference type="EMBL" id="LGAP01000005">
    <property type="protein sequence ID" value="KOF19556.1"/>
    <property type="molecule type" value="Genomic_DNA"/>
</dbReference>
<name>A0A0L8BXX6_ENSAD</name>
<dbReference type="GO" id="GO:0042781">
    <property type="term" value="F:3'-tRNA processing endoribonuclease activity"/>
    <property type="evidence" value="ECO:0007669"/>
    <property type="project" value="TreeGrafter"/>
</dbReference>
<dbReference type="CDD" id="cd07715">
    <property type="entry name" value="TaR3-like_MBL-fold"/>
    <property type="match status" value="1"/>
</dbReference>
<evidence type="ECO:0000313" key="3">
    <source>
        <dbReference type="Proteomes" id="UP000037425"/>
    </source>
</evidence>
<gene>
    <name evidence="2" type="ORF">AC244_12435</name>
</gene>
<evidence type="ECO:0000259" key="1">
    <source>
        <dbReference type="SMART" id="SM00849"/>
    </source>
</evidence>
<proteinExistence type="predicted"/>
<reference evidence="3" key="1">
    <citation type="submission" date="2015-07" db="EMBL/GenBank/DDBJ databases">
        <title>Whole genome sequence of an Ensifer adhaerens strain isolated from a cave pool in the Wind Cave National Park.</title>
        <authorList>
            <person name="Eng W.W.H."/>
            <person name="Gan H.M."/>
            <person name="Barton H.A."/>
            <person name="Savka M.A."/>
        </authorList>
    </citation>
    <scope>NUCLEOTIDE SEQUENCE [LARGE SCALE GENOMIC DNA]</scope>
    <source>
        <strain evidence="3">SD006</strain>
    </source>
</reference>
<dbReference type="PANTHER" id="PTHR46018">
    <property type="entry name" value="ZINC PHOSPHODIESTERASE ELAC PROTEIN 1"/>
    <property type="match status" value="1"/>
</dbReference>
<dbReference type="InterPro" id="IPR036866">
    <property type="entry name" value="RibonucZ/Hydroxyglut_hydro"/>
</dbReference>
<feature type="domain" description="Metallo-beta-lactamase" evidence="1">
    <location>
        <begin position="30"/>
        <end position="227"/>
    </location>
</feature>
<dbReference type="InterPro" id="IPR001279">
    <property type="entry name" value="Metallo-B-lactamas"/>
</dbReference>
<evidence type="ECO:0000313" key="2">
    <source>
        <dbReference type="EMBL" id="KOF19556.1"/>
    </source>
</evidence>
<dbReference type="Proteomes" id="UP000037425">
    <property type="component" value="Unassembled WGS sequence"/>
</dbReference>
<dbReference type="OrthoDB" id="9803916at2"/>
<protein>
    <submittedName>
        <fullName evidence="2">Beta-lactamase</fullName>
    </submittedName>
</protein>
<dbReference type="SUPFAM" id="SSF56281">
    <property type="entry name" value="Metallo-hydrolase/oxidoreductase"/>
    <property type="match status" value="1"/>
</dbReference>
<dbReference type="AlphaFoldDB" id="A0A0L8BXX6"/>
<dbReference type="PATRIC" id="fig|106592.7.peg.6435"/>
<sequence length="276" mass="30668">MQEDNFRVRFWGVRGSLPVSGEQFLRYGGNTSCIEIRCGKEVLLFDAGSGLREAGASLIAEGVDNYDLFFTHSHYDHIIGLPYFKPIYKCQSSVRFWSGHLHGVMTTKEMIRDFMRPPWFPVDPDICQASLEGVDFKPGDVLTPREGVTIRTTSLTHPGGCVGYRVEWNGRAVALVYDTEHEPGILDPAVLELVAGAELMIYDCTYLESEMTHYRGFGHSTGVHGSRLAMAAGVKRLAMFHHDPARTDAQLDAMEVDVQSMFAGAFAARDGQIIDL</sequence>